<evidence type="ECO:0000259" key="5">
    <source>
        <dbReference type="Pfam" id="PF00881"/>
    </source>
</evidence>
<keyword evidence="4" id="KW-0560">Oxidoreductase</keyword>
<evidence type="ECO:0000256" key="2">
    <source>
        <dbReference type="ARBA" id="ARBA00022630"/>
    </source>
</evidence>
<evidence type="ECO:0000313" key="6">
    <source>
        <dbReference type="EMBL" id="AOV05339.1"/>
    </source>
</evidence>
<comment type="similarity">
    <text evidence="1">Belongs to the flavin oxidoreductase frp family.</text>
</comment>
<gene>
    <name evidence="6" type="ORF">BI380_30420</name>
</gene>
<evidence type="ECO:0000256" key="1">
    <source>
        <dbReference type="ARBA" id="ARBA00008366"/>
    </source>
</evidence>
<name>A0ABN4ST92_9BURK</name>
<dbReference type="Gene3D" id="3.40.109.10">
    <property type="entry name" value="NADH Oxidase"/>
    <property type="match status" value="1"/>
</dbReference>
<keyword evidence="7" id="KW-1185">Reference proteome</keyword>
<accession>A0ABN4ST92</accession>
<organism evidence="6 7">
    <name type="scientific">Delftia tsuruhatensis</name>
    <dbReference type="NCBI Taxonomy" id="180282"/>
    <lineage>
        <taxon>Bacteria</taxon>
        <taxon>Pseudomonadati</taxon>
        <taxon>Pseudomonadota</taxon>
        <taxon>Betaproteobacteria</taxon>
        <taxon>Burkholderiales</taxon>
        <taxon>Comamonadaceae</taxon>
        <taxon>Delftia</taxon>
    </lineage>
</organism>
<dbReference type="InterPro" id="IPR000415">
    <property type="entry name" value="Nitroreductase-like"/>
</dbReference>
<dbReference type="Proteomes" id="UP000095607">
    <property type="component" value="Chromosome"/>
</dbReference>
<reference evidence="6 7" key="1">
    <citation type="submission" date="2016-09" db="EMBL/GenBank/DDBJ databases">
        <title>Complete genome sequence of Deltia acidovorans CM13 isolated from murine proximal colonic tissue.</title>
        <authorList>
            <person name="Saffarian A."/>
        </authorList>
    </citation>
    <scope>NUCLEOTIDE SEQUENCE [LARGE SCALE GENOMIC DNA]</scope>
    <source>
        <strain evidence="6 7">CM13</strain>
    </source>
</reference>
<protein>
    <recommendedName>
        <fullName evidence="5">Nitroreductase domain-containing protein</fullName>
    </recommendedName>
</protein>
<evidence type="ECO:0000313" key="7">
    <source>
        <dbReference type="Proteomes" id="UP000095607"/>
    </source>
</evidence>
<dbReference type="InterPro" id="IPR029479">
    <property type="entry name" value="Nitroreductase"/>
</dbReference>
<dbReference type="PANTHER" id="PTHR43425">
    <property type="entry name" value="OXYGEN-INSENSITIVE NADPH NITROREDUCTASE"/>
    <property type="match status" value="1"/>
</dbReference>
<evidence type="ECO:0000256" key="4">
    <source>
        <dbReference type="ARBA" id="ARBA00023002"/>
    </source>
</evidence>
<evidence type="ECO:0000256" key="3">
    <source>
        <dbReference type="ARBA" id="ARBA00022643"/>
    </source>
</evidence>
<keyword evidence="2" id="KW-0285">Flavoprotein</keyword>
<proteinExistence type="inferred from homology"/>
<dbReference type="PANTHER" id="PTHR43425:SF2">
    <property type="entry name" value="OXYGEN-INSENSITIVE NADPH NITROREDUCTASE"/>
    <property type="match status" value="1"/>
</dbReference>
<dbReference type="EMBL" id="CP017420">
    <property type="protein sequence ID" value="AOV05339.1"/>
    <property type="molecule type" value="Genomic_DNA"/>
</dbReference>
<dbReference type="SUPFAM" id="SSF55469">
    <property type="entry name" value="FMN-dependent nitroreductase-like"/>
    <property type="match status" value="1"/>
</dbReference>
<dbReference type="Pfam" id="PF00881">
    <property type="entry name" value="Nitroreductase"/>
    <property type="match status" value="1"/>
</dbReference>
<keyword evidence="3" id="KW-0288">FMN</keyword>
<sequence length="271" mass="29944">MVDTLQAVMKARYGHTVTVPDGVQGLPELLRIARQTSHRAWADRPVGADLVRLLAACALAAPSKSHLQQADIIDVRDPVRRAAIHKLVPGMPWMADAPALLVFCANGRRFKRLFERRGLPFANDHLDGFFNPVVDASLVMMNFIHAAGATGLVGCPISMIRNLPQRLAEILELPERVVPVAGLCLGYPMYTREVVPRMALTATLHLDRFDATDDDIAVDEFDRRVVASRTAMLPSTTAAPRAWSDERAQQYATPQRADWGRFVREAGFDLG</sequence>
<dbReference type="InterPro" id="IPR016446">
    <property type="entry name" value="Flavin_OxRdtase_Frp"/>
</dbReference>
<feature type="domain" description="Nitroreductase" evidence="5">
    <location>
        <begin position="33"/>
        <end position="187"/>
    </location>
</feature>